<gene>
    <name evidence="1" type="ORF">QNI16_13890</name>
</gene>
<reference evidence="1" key="1">
    <citation type="submission" date="2023-05" db="EMBL/GenBank/DDBJ databases">
        <authorList>
            <person name="Zhang X."/>
        </authorList>
    </citation>
    <scope>NUCLEOTIDE SEQUENCE</scope>
    <source>
        <strain evidence="1">YF14B1</strain>
    </source>
</reference>
<evidence type="ECO:0000313" key="1">
    <source>
        <dbReference type="EMBL" id="MDJ1481586.1"/>
    </source>
</evidence>
<dbReference type="EMBL" id="JASJOS010000005">
    <property type="protein sequence ID" value="MDJ1481586.1"/>
    <property type="molecule type" value="Genomic_DNA"/>
</dbReference>
<dbReference type="AlphaFoldDB" id="A0AAE3QR52"/>
<dbReference type="SUPFAM" id="SSF51430">
    <property type="entry name" value="NAD(P)-linked oxidoreductase"/>
    <property type="match status" value="1"/>
</dbReference>
<proteinExistence type="predicted"/>
<accession>A0AAE3QR52</accession>
<evidence type="ECO:0000313" key="2">
    <source>
        <dbReference type="Proteomes" id="UP001241110"/>
    </source>
</evidence>
<name>A0AAE3QR52_9BACT</name>
<dbReference type="InterPro" id="IPR036812">
    <property type="entry name" value="NAD(P)_OxRdtase_dom_sf"/>
</dbReference>
<comment type="caution">
    <text evidence="1">The sequence shown here is derived from an EMBL/GenBank/DDBJ whole genome shotgun (WGS) entry which is preliminary data.</text>
</comment>
<evidence type="ECO:0008006" key="3">
    <source>
        <dbReference type="Google" id="ProtNLM"/>
    </source>
</evidence>
<sequence length="44" mass="5031">MTPPKSGTRERIVENFNVFDFELSPDDMATIQSLDKGSGFIYYL</sequence>
<dbReference type="Gene3D" id="3.20.20.100">
    <property type="entry name" value="NADP-dependent oxidoreductase domain"/>
    <property type="match status" value="1"/>
</dbReference>
<organism evidence="1 2">
    <name type="scientific">Xanthocytophaga flava</name>
    <dbReference type="NCBI Taxonomy" id="3048013"/>
    <lineage>
        <taxon>Bacteria</taxon>
        <taxon>Pseudomonadati</taxon>
        <taxon>Bacteroidota</taxon>
        <taxon>Cytophagia</taxon>
        <taxon>Cytophagales</taxon>
        <taxon>Rhodocytophagaceae</taxon>
        <taxon>Xanthocytophaga</taxon>
    </lineage>
</organism>
<protein>
    <recommendedName>
        <fullName evidence="3">NADP-dependent oxidoreductase domain-containing protein</fullName>
    </recommendedName>
</protein>
<dbReference type="Proteomes" id="UP001241110">
    <property type="component" value="Unassembled WGS sequence"/>
</dbReference>
<dbReference type="RefSeq" id="WP_313979549.1">
    <property type="nucleotide sequence ID" value="NZ_JASJOS010000005.1"/>
</dbReference>